<dbReference type="InterPro" id="IPR011990">
    <property type="entry name" value="TPR-like_helical_dom_sf"/>
</dbReference>
<protein>
    <submittedName>
        <fullName evidence="9">RagB/SusD family nutrient uptake outer membrane protein</fullName>
    </submittedName>
</protein>
<accession>A0ABV5ZLG7</accession>
<gene>
    <name evidence="9" type="ORF">ACFFK8_10590</name>
</gene>
<feature type="signal peptide" evidence="6">
    <location>
        <begin position="1"/>
        <end position="27"/>
    </location>
</feature>
<keyword evidence="4" id="KW-0472">Membrane</keyword>
<evidence type="ECO:0000259" key="8">
    <source>
        <dbReference type="Pfam" id="PF14322"/>
    </source>
</evidence>
<comment type="subcellular location">
    <subcellularLocation>
        <location evidence="1">Cell outer membrane</location>
    </subcellularLocation>
</comment>
<evidence type="ECO:0000256" key="1">
    <source>
        <dbReference type="ARBA" id="ARBA00004442"/>
    </source>
</evidence>
<evidence type="ECO:0000256" key="5">
    <source>
        <dbReference type="ARBA" id="ARBA00023237"/>
    </source>
</evidence>
<dbReference type="PROSITE" id="PS51257">
    <property type="entry name" value="PROKAR_LIPOPROTEIN"/>
    <property type="match status" value="1"/>
</dbReference>
<evidence type="ECO:0000256" key="2">
    <source>
        <dbReference type="ARBA" id="ARBA00006275"/>
    </source>
</evidence>
<keyword evidence="10" id="KW-1185">Reference proteome</keyword>
<dbReference type="InterPro" id="IPR012944">
    <property type="entry name" value="SusD_RagB_dom"/>
</dbReference>
<comment type="caution">
    <text evidence="9">The sequence shown here is derived from an EMBL/GenBank/DDBJ whole genome shotgun (WGS) entry which is preliminary data.</text>
</comment>
<evidence type="ECO:0000259" key="7">
    <source>
        <dbReference type="Pfam" id="PF07980"/>
    </source>
</evidence>
<evidence type="ECO:0000313" key="9">
    <source>
        <dbReference type="EMBL" id="MFB9898223.1"/>
    </source>
</evidence>
<feature type="chain" id="PRO_5047302291" evidence="6">
    <location>
        <begin position="28"/>
        <end position="575"/>
    </location>
</feature>
<comment type="similarity">
    <text evidence="2">Belongs to the SusD family.</text>
</comment>
<organism evidence="9 10">
    <name type="scientific">Hallella seregens ATCC 51272</name>
    <dbReference type="NCBI Taxonomy" id="1336250"/>
    <lineage>
        <taxon>Bacteria</taxon>
        <taxon>Pseudomonadati</taxon>
        <taxon>Bacteroidota</taxon>
        <taxon>Bacteroidia</taxon>
        <taxon>Bacteroidales</taxon>
        <taxon>Prevotellaceae</taxon>
        <taxon>Hallella</taxon>
    </lineage>
</organism>
<evidence type="ECO:0000313" key="10">
    <source>
        <dbReference type="Proteomes" id="UP001589688"/>
    </source>
</evidence>
<reference evidence="9 10" key="1">
    <citation type="submission" date="2024-09" db="EMBL/GenBank/DDBJ databases">
        <authorList>
            <person name="Sun Q."/>
            <person name="Mori K."/>
        </authorList>
    </citation>
    <scope>NUCLEOTIDE SEQUENCE [LARGE SCALE GENOMIC DNA]</scope>
    <source>
        <strain evidence="9 10">ATCC 51272</strain>
    </source>
</reference>
<name>A0ABV5ZLG7_9BACT</name>
<dbReference type="SUPFAM" id="SSF48452">
    <property type="entry name" value="TPR-like"/>
    <property type="match status" value="1"/>
</dbReference>
<dbReference type="EMBL" id="JBHLZF010000002">
    <property type="protein sequence ID" value="MFB9898223.1"/>
    <property type="molecule type" value="Genomic_DNA"/>
</dbReference>
<keyword evidence="5" id="KW-0998">Cell outer membrane</keyword>
<dbReference type="RefSeq" id="WP_027953001.1">
    <property type="nucleotide sequence ID" value="NZ_JBHLZF010000002.1"/>
</dbReference>
<evidence type="ECO:0000256" key="6">
    <source>
        <dbReference type="SAM" id="SignalP"/>
    </source>
</evidence>
<dbReference type="Proteomes" id="UP001589688">
    <property type="component" value="Unassembled WGS sequence"/>
</dbReference>
<dbReference type="Gene3D" id="1.25.40.390">
    <property type="match status" value="1"/>
</dbReference>
<evidence type="ECO:0000256" key="4">
    <source>
        <dbReference type="ARBA" id="ARBA00023136"/>
    </source>
</evidence>
<feature type="domain" description="SusD-like N-terminal" evidence="8">
    <location>
        <begin position="25"/>
        <end position="236"/>
    </location>
</feature>
<dbReference type="InterPro" id="IPR033985">
    <property type="entry name" value="SusD-like_N"/>
</dbReference>
<feature type="domain" description="RagB/SusD" evidence="7">
    <location>
        <begin position="402"/>
        <end position="561"/>
    </location>
</feature>
<proteinExistence type="inferred from homology"/>
<sequence length="575" mass="65155">MKRKNIFNHIIASACLLLGFSSCGDFLQVEPQNEIILEKFWNEKADVDGIILGCYAGMQSDNMLMRMMVWGEFRSDNIGRGQNLDKDASLENVLKENLTASNAYTTWDQFYNIINRCNNVIKYAPGVAKKDPGFSDSELRADIAEVSALRDLCYFYLIRTFRDVPYSTTAYTDDDQVMDLPATSFDVVLDSLITDLEKVKDDAVQTYPSGTEAEALFQTSRITREAIHAMLCEMYLWKQDYQKCIQYADLVINAKKVQAEERQRTSYNVADYSKFGGYPLISEGSYGSSTTFGSAYNAIFGEGNSSESILELTFMPGDNMPSNGAVNLCYGFHNSGLPTLGYASVSSYVGDDVSSQVFNVFNNKYDARYYENVLLGMMIGKYVYAESRIDFSGSTPTVTFSRIYTEKKNKSNWILYRLTDIMLLKAEALTQLMSNAAELSNEDQNYKNAAFSLVTAVNKRSICQATLKDTLDPKKYTSKADIENLVLEERHRELMFEGKRWYDLVRRSRRDGNTRYLSTQVLQKFSSNTSAIQDKLAKMDAVFWPYNVDELKVNKNLKQNPAFGSGENGNYDKTK</sequence>
<dbReference type="Pfam" id="PF14322">
    <property type="entry name" value="SusD-like_3"/>
    <property type="match status" value="1"/>
</dbReference>
<evidence type="ECO:0000256" key="3">
    <source>
        <dbReference type="ARBA" id="ARBA00022729"/>
    </source>
</evidence>
<keyword evidence="3 6" id="KW-0732">Signal</keyword>
<dbReference type="Pfam" id="PF07980">
    <property type="entry name" value="SusD_RagB"/>
    <property type="match status" value="1"/>
</dbReference>